<keyword evidence="2" id="KW-0813">Transport</keyword>
<keyword evidence="4 6" id="KW-1133">Transmembrane helix</keyword>
<dbReference type="InterPro" id="IPR044770">
    <property type="entry name" value="MFS_spinster-like"/>
</dbReference>
<reference evidence="8" key="1">
    <citation type="journal article" date="2014" name="Int. J. Syst. Evol. Microbiol.">
        <title>Complete genome sequence of Corynebacterium casei LMG S-19264T (=DSM 44701T), isolated from a smear-ripened cheese.</title>
        <authorList>
            <consortium name="US DOE Joint Genome Institute (JGI-PGF)"/>
            <person name="Walter F."/>
            <person name="Albersmeier A."/>
            <person name="Kalinowski J."/>
            <person name="Ruckert C."/>
        </authorList>
    </citation>
    <scope>NUCLEOTIDE SEQUENCE</scope>
    <source>
        <strain evidence="8">KCTC 32422</strain>
    </source>
</reference>
<feature type="transmembrane region" description="Helical" evidence="6">
    <location>
        <begin position="25"/>
        <end position="46"/>
    </location>
</feature>
<evidence type="ECO:0000313" key="8">
    <source>
        <dbReference type="EMBL" id="GGZ97447.1"/>
    </source>
</evidence>
<organism evidence="8 9">
    <name type="scientific">Novosphingobium arvoryzae</name>
    <dbReference type="NCBI Taxonomy" id="1256514"/>
    <lineage>
        <taxon>Bacteria</taxon>
        <taxon>Pseudomonadati</taxon>
        <taxon>Pseudomonadota</taxon>
        <taxon>Alphaproteobacteria</taxon>
        <taxon>Sphingomonadales</taxon>
        <taxon>Sphingomonadaceae</taxon>
        <taxon>Novosphingobium</taxon>
    </lineage>
</organism>
<dbReference type="Gene3D" id="1.20.1250.20">
    <property type="entry name" value="MFS general substrate transporter like domains"/>
    <property type="match status" value="2"/>
</dbReference>
<evidence type="ECO:0000259" key="7">
    <source>
        <dbReference type="PROSITE" id="PS50850"/>
    </source>
</evidence>
<dbReference type="Proteomes" id="UP000634139">
    <property type="component" value="Unassembled WGS sequence"/>
</dbReference>
<feature type="transmembrane region" description="Helical" evidence="6">
    <location>
        <begin position="93"/>
        <end position="114"/>
    </location>
</feature>
<feature type="domain" description="Major facilitator superfamily (MFS) profile" evidence="7">
    <location>
        <begin position="27"/>
        <end position="427"/>
    </location>
</feature>
<name>A0A918VHM8_9SPHN</name>
<dbReference type="AlphaFoldDB" id="A0A918VHM8"/>
<reference evidence="8" key="2">
    <citation type="submission" date="2020-09" db="EMBL/GenBank/DDBJ databases">
        <authorList>
            <person name="Sun Q."/>
            <person name="Kim S."/>
        </authorList>
    </citation>
    <scope>NUCLEOTIDE SEQUENCE</scope>
    <source>
        <strain evidence="8">KCTC 32422</strain>
    </source>
</reference>
<feature type="transmembrane region" description="Helical" evidence="6">
    <location>
        <begin position="329"/>
        <end position="352"/>
    </location>
</feature>
<dbReference type="GO" id="GO:0016020">
    <property type="term" value="C:membrane"/>
    <property type="evidence" value="ECO:0007669"/>
    <property type="project" value="UniProtKB-SubCell"/>
</dbReference>
<dbReference type="GO" id="GO:0022857">
    <property type="term" value="F:transmembrane transporter activity"/>
    <property type="evidence" value="ECO:0007669"/>
    <property type="project" value="InterPro"/>
</dbReference>
<evidence type="ECO:0000256" key="3">
    <source>
        <dbReference type="ARBA" id="ARBA00022692"/>
    </source>
</evidence>
<dbReference type="SUPFAM" id="SSF103473">
    <property type="entry name" value="MFS general substrate transporter"/>
    <property type="match status" value="1"/>
</dbReference>
<dbReference type="PANTHER" id="PTHR23505">
    <property type="entry name" value="SPINSTER"/>
    <property type="match status" value="1"/>
</dbReference>
<dbReference type="CDD" id="cd17328">
    <property type="entry name" value="MFS_spinster_like"/>
    <property type="match status" value="1"/>
</dbReference>
<dbReference type="InterPro" id="IPR036259">
    <property type="entry name" value="MFS_trans_sf"/>
</dbReference>
<dbReference type="InterPro" id="IPR011701">
    <property type="entry name" value="MFS"/>
</dbReference>
<feature type="transmembrane region" description="Helical" evidence="6">
    <location>
        <begin position="364"/>
        <end position="384"/>
    </location>
</feature>
<feature type="transmembrane region" description="Helical" evidence="6">
    <location>
        <begin position="153"/>
        <end position="179"/>
    </location>
</feature>
<keyword evidence="5 6" id="KW-0472">Membrane</keyword>
<keyword evidence="3 6" id="KW-0812">Transmembrane</keyword>
<feature type="transmembrane region" description="Helical" evidence="6">
    <location>
        <begin position="233"/>
        <end position="253"/>
    </location>
</feature>
<feature type="transmembrane region" description="Helical" evidence="6">
    <location>
        <begin position="120"/>
        <end position="141"/>
    </location>
</feature>
<feature type="transmembrane region" description="Helical" evidence="6">
    <location>
        <begin position="396"/>
        <end position="420"/>
    </location>
</feature>
<sequence length="433" mass="45150">MVERKCVTDRATETHNAPGRAPTNAWLVLALLLAIYIFNFADRYLITGLVGPIKAEFGLGDDFMGLLMGPAFVALYVFAGVPIARLADRKSRIAIIAAGCVVWSAATVATGLATGPVSLALARVAVGIGEAAFAAPAYSLLADYFPVEKRGRAFAILGLATYFGQIAGQAGGPAIAALYDWRTAFFAMGIPGVLLGALAVLTIREPARTVPVKAVPAIPFGQMLGHLRRAPSYVLMMIGMGLGSLSGVAFGYWGPELFTRSFGIDPTVAKTAFAVNFGMAGLVGMLLFGTLSDKLTTRGREWPIRLTAAAMASATACILLVTWSDTFGMATALAIPSGLLGGGWAVGVLSSLQYILPERFRATATASFIMVTTLLGYFVGPWLTGAVSQALGGDAWSLQVGLSVAIPLGFVGALCCLLAARTLERDRAALSDA</sequence>
<comment type="subcellular location">
    <subcellularLocation>
        <location evidence="1">Membrane</location>
        <topology evidence="1">Multi-pass membrane protein</topology>
    </subcellularLocation>
</comment>
<comment type="caution">
    <text evidence="8">The sequence shown here is derived from an EMBL/GenBank/DDBJ whole genome shotgun (WGS) entry which is preliminary data.</text>
</comment>
<protein>
    <submittedName>
        <fullName evidence="8">MFS transporter</fullName>
    </submittedName>
</protein>
<feature type="transmembrane region" description="Helical" evidence="6">
    <location>
        <begin position="185"/>
        <end position="203"/>
    </location>
</feature>
<gene>
    <name evidence="8" type="ORF">GCM10011617_17640</name>
</gene>
<feature type="transmembrane region" description="Helical" evidence="6">
    <location>
        <begin position="273"/>
        <end position="292"/>
    </location>
</feature>
<evidence type="ECO:0000256" key="2">
    <source>
        <dbReference type="ARBA" id="ARBA00022448"/>
    </source>
</evidence>
<keyword evidence="9" id="KW-1185">Reference proteome</keyword>
<evidence type="ECO:0000256" key="5">
    <source>
        <dbReference type="ARBA" id="ARBA00023136"/>
    </source>
</evidence>
<proteinExistence type="predicted"/>
<accession>A0A918VHM8</accession>
<evidence type="ECO:0000256" key="4">
    <source>
        <dbReference type="ARBA" id="ARBA00022989"/>
    </source>
</evidence>
<evidence type="ECO:0000313" key="9">
    <source>
        <dbReference type="Proteomes" id="UP000634139"/>
    </source>
</evidence>
<dbReference type="InterPro" id="IPR020846">
    <property type="entry name" value="MFS_dom"/>
</dbReference>
<dbReference type="PROSITE" id="PS50850">
    <property type="entry name" value="MFS"/>
    <property type="match status" value="1"/>
</dbReference>
<dbReference type="Pfam" id="PF07690">
    <property type="entry name" value="MFS_1"/>
    <property type="match status" value="1"/>
</dbReference>
<feature type="transmembrane region" description="Helical" evidence="6">
    <location>
        <begin position="66"/>
        <end position="86"/>
    </location>
</feature>
<dbReference type="EMBL" id="BMZD01000003">
    <property type="protein sequence ID" value="GGZ97447.1"/>
    <property type="molecule type" value="Genomic_DNA"/>
</dbReference>
<dbReference type="PANTHER" id="PTHR23505:SF79">
    <property type="entry name" value="PROTEIN SPINSTER"/>
    <property type="match status" value="1"/>
</dbReference>
<feature type="transmembrane region" description="Helical" evidence="6">
    <location>
        <begin position="304"/>
        <end position="323"/>
    </location>
</feature>
<evidence type="ECO:0000256" key="1">
    <source>
        <dbReference type="ARBA" id="ARBA00004141"/>
    </source>
</evidence>
<evidence type="ECO:0000256" key="6">
    <source>
        <dbReference type="SAM" id="Phobius"/>
    </source>
</evidence>